<accession>A1ZC73</accession>
<evidence type="ECO:0000256" key="1">
    <source>
        <dbReference type="SAM" id="SignalP"/>
    </source>
</evidence>
<evidence type="ECO:0000313" key="3">
    <source>
        <dbReference type="Proteomes" id="UP000004095"/>
    </source>
</evidence>
<keyword evidence="3" id="KW-1185">Reference proteome</keyword>
<proteinExistence type="predicted"/>
<sequence>MAQKIYYCLSFFIFIHITANAQELYYEGVSSKKMNYTASVQNNTQWCWAASIQMVLKYYGVYVTQEQIVQRSFGVKRNGQLPNLTASPELITANLNKWGVDNRGQRYRVQATWGRNAPHPDMLLKEMRAKYPVIIGYEGENGGHAVVITAVGILDTQQGPAIEEIVVRDPWPSRRNRRRKGRVVYPGEDLANRIGDYWFIRVQKY</sequence>
<gene>
    <name evidence="2" type="ORF">M23134_01904</name>
</gene>
<dbReference type="EMBL" id="AAWS01000001">
    <property type="protein sequence ID" value="EAY31875.1"/>
    <property type="molecule type" value="Genomic_DNA"/>
</dbReference>
<organism evidence="2 3">
    <name type="scientific">Microscilla marina ATCC 23134</name>
    <dbReference type="NCBI Taxonomy" id="313606"/>
    <lineage>
        <taxon>Bacteria</taxon>
        <taxon>Pseudomonadati</taxon>
        <taxon>Bacteroidota</taxon>
        <taxon>Cytophagia</taxon>
        <taxon>Cytophagales</taxon>
        <taxon>Microscillaceae</taxon>
        <taxon>Microscilla</taxon>
    </lineage>
</organism>
<dbReference type="Gene3D" id="3.90.70.10">
    <property type="entry name" value="Cysteine proteinases"/>
    <property type="match status" value="1"/>
</dbReference>
<protein>
    <recommendedName>
        <fullName evidence="4">Peptidase C39-like domain-containing protein</fullName>
    </recommendedName>
</protein>
<reference evidence="2 3" key="1">
    <citation type="submission" date="2007-01" db="EMBL/GenBank/DDBJ databases">
        <authorList>
            <person name="Haygood M."/>
            <person name="Podell S."/>
            <person name="Anderson C."/>
            <person name="Hopkinson B."/>
            <person name="Roe K."/>
            <person name="Barbeau K."/>
            <person name="Gaasterland T."/>
            <person name="Ferriera S."/>
            <person name="Johnson J."/>
            <person name="Kravitz S."/>
            <person name="Beeson K."/>
            <person name="Sutton G."/>
            <person name="Rogers Y.-H."/>
            <person name="Friedman R."/>
            <person name="Frazier M."/>
            <person name="Venter J.C."/>
        </authorList>
    </citation>
    <scope>NUCLEOTIDE SEQUENCE [LARGE SCALE GENOMIC DNA]</scope>
    <source>
        <strain evidence="2 3">ATCC 23134</strain>
    </source>
</reference>
<feature type="signal peptide" evidence="1">
    <location>
        <begin position="1"/>
        <end position="21"/>
    </location>
</feature>
<feature type="chain" id="PRO_5002641339" description="Peptidase C39-like domain-containing protein" evidence="1">
    <location>
        <begin position="22"/>
        <end position="205"/>
    </location>
</feature>
<dbReference type="eggNOG" id="ENOG50339A3">
    <property type="taxonomic scope" value="Bacteria"/>
</dbReference>
<name>A1ZC73_MICM2</name>
<keyword evidence="1" id="KW-0732">Signal</keyword>
<evidence type="ECO:0008006" key="4">
    <source>
        <dbReference type="Google" id="ProtNLM"/>
    </source>
</evidence>
<dbReference type="Proteomes" id="UP000004095">
    <property type="component" value="Unassembled WGS sequence"/>
</dbReference>
<dbReference type="Pfam" id="PF12385">
    <property type="entry name" value="Peptidase_C70"/>
    <property type="match status" value="1"/>
</dbReference>
<comment type="caution">
    <text evidence="2">The sequence shown here is derived from an EMBL/GenBank/DDBJ whole genome shotgun (WGS) entry which is preliminary data.</text>
</comment>
<dbReference type="InterPro" id="IPR022118">
    <property type="entry name" value="Peptidase_C70_AvrRpt2"/>
</dbReference>
<dbReference type="AlphaFoldDB" id="A1ZC73"/>
<evidence type="ECO:0000313" key="2">
    <source>
        <dbReference type="EMBL" id="EAY31875.1"/>
    </source>
</evidence>